<dbReference type="InterPro" id="IPR027385">
    <property type="entry name" value="Beta-barrel_OMP"/>
</dbReference>
<dbReference type="Pfam" id="PF13505">
    <property type="entry name" value="OMP_b-brl"/>
    <property type="match status" value="1"/>
</dbReference>
<evidence type="ECO:0000256" key="2">
    <source>
        <dbReference type="SAM" id="SignalP"/>
    </source>
</evidence>
<keyword evidence="1 2" id="KW-0732">Signal</keyword>
<evidence type="ECO:0000313" key="5">
    <source>
        <dbReference type="Proteomes" id="UP001501126"/>
    </source>
</evidence>
<evidence type="ECO:0000259" key="3">
    <source>
        <dbReference type="Pfam" id="PF13505"/>
    </source>
</evidence>
<accession>A0ABN1MTP0</accession>
<dbReference type="RefSeq" id="WP_343789601.1">
    <property type="nucleotide sequence ID" value="NZ_BAAAFH010000022.1"/>
</dbReference>
<keyword evidence="5" id="KW-1185">Reference proteome</keyword>
<evidence type="ECO:0000313" key="4">
    <source>
        <dbReference type="EMBL" id="GAA0876546.1"/>
    </source>
</evidence>
<reference evidence="4 5" key="1">
    <citation type="journal article" date="2019" name="Int. J. Syst. Evol. Microbiol.">
        <title>The Global Catalogue of Microorganisms (GCM) 10K type strain sequencing project: providing services to taxonomists for standard genome sequencing and annotation.</title>
        <authorList>
            <consortium name="The Broad Institute Genomics Platform"/>
            <consortium name="The Broad Institute Genome Sequencing Center for Infectious Disease"/>
            <person name="Wu L."/>
            <person name="Ma J."/>
        </authorList>
    </citation>
    <scope>NUCLEOTIDE SEQUENCE [LARGE SCALE GENOMIC DNA]</scope>
    <source>
        <strain evidence="4 5">JCM 16083</strain>
    </source>
</reference>
<comment type="caution">
    <text evidence="4">The sequence shown here is derived from an EMBL/GenBank/DDBJ whole genome shotgun (WGS) entry which is preliminary data.</text>
</comment>
<feature type="signal peptide" evidence="2">
    <location>
        <begin position="1"/>
        <end position="24"/>
    </location>
</feature>
<protein>
    <recommendedName>
        <fullName evidence="3">Outer membrane protein beta-barrel domain-containing protein</fullName>
    </recommendedName>
</protein>
<dbReference type="EMBL" id="BAAAFH010000022">
    <property type="protein sequence ID" value="GAA0876546.1"/>
    <property type="molecule type" value="Genomic_DNA"/>
</dbReference>
<gene>
    <name evidence="4" type="ORF">GCM10009118_29560</name>
</gene>
<feature type="chain" id="PRO_5045356751" description="Outer membrane protein beta-barrel domain-containing protein" evidence="2">
    <location>
        <begin position="25"/>
        <end position="222"/>
    </location>
</feature>
<feature type="domain" description="Outer membrane protein beta-barrel" evidence="3">
    <location>
        <begin position="11"/>
        <end position="222"/>
    </location>
</feature>
<sequence length="222" mass="25074">MKNSKSLKRIILAASLLFTVYAEAQIGRFQVGPRFGMGASDISVSDVDGERLGFHTTAGISSRFNFTNFFALSADFLLDYRSMYRDRTGVIVDWNEFGPADYVTRTNLLYASVPLLAHLSVGGDKFRVGIMAGPSLNFFLYGDQHNVYREENLRDYDERTRLEDLNTFNPGFLYGIGFYSTTKSNQTVYLDIRHSFGLERIGKVNGNNMYNQNLSLSLGLLF</sequence>
<proteinExistence type="predicted"/>
<evidence type="ECO:0000256" key="1">
    <source>
        <dbReference type="ARBA" id="ARBA00022729"/>
    </source>
</evidence>
<name>A0ABN1MTP0_9FLAO</name>
<dbReference type="Proteomes" id="UP001501126">
    <property type="component" value="Unassembled WGS sequence"/>
</dbReference>
<organism evidence="4 5">
    <name type="scientific">Wandonia haliotis</name>
    <dbReference type="NCBI Taxonomy" id="574963"/>
    <lineage>
        <taxon>Bacteria</taxon>
        <taxon>Pseudomonadati</taxon>
        <taxon>Bacteroidota</taxon>
        <taxon>Flavobacteriia</taxon>
        <taxon>Flavobacteriales</taxon>
        <taxon>Crocinitomicaceae</taxon>
        <taxon>Wandonia</taxon>
    </lineage>
</organism>